<feature type="repeat" description="TPR" evidence="1">
    <location>
        <begin position="758"/>
        <end position="791"/>
    </location>
</feature>
<evidence type="ECO:0000256" key="2">
    <source>
        <dbReference type="SAM" id="MobiDB-lite"/>
    </source>
</evidence>
<dbReference type="PANTHER" id="PTHR37841:SF1">
    <property type="entry name" value="DUF3298 DOMAIN-CONTAINING PROTEIN"/>
    <property type="match status" value="1"/>
</dbReference>
<dbReference type="PANTHER" id="PTHR37841">
    <property type="entry name" value="GLR2918 PROTEIN"/>
    <property type="match status" value="1"/>
</dbReference>
<dbReference type="Proteomes" id="UP001595867">
    <property type="component" value="Unassembled WGS sequence"/>
</dbReference>
<feature type="compositionally biased region" description="Low complexity" evidence="2">
    <location>
        <begin position="19"/>
        <end position="46"/>
    </location>
</feature>
<sequence length="1059" mass="110962">MAEAPSAPAPASEEPETHGLGWLLSMSGLGATTPVPEAEPAAPVETVEPETRPLGWFAPGDNEDGDDPAETVETTAETVETTAEAAEATAEDVAETAFEFGDDDSPVDVVSSTAVPAPVATSQGVPMPPGFTPAVGAPGIGDSARAEVEAVVEAEAVPAEFDAAEELVSVDDSMSIRITSELVADTEPETAVAAYAAITASEPVADDRETDTVAGSVTGYDTVATSVTADDGAERPDETGQDAASASDSDPTTVWTIDPQAGSGVELDTGWEHSAAEPSAQVEESAAEPSAEVEESPVEVVPVAEAGAEEESDLTRTLRIVRVGTPALQEETHQEEAAADEDALPADHAEAPTDVLAVASQDDEVTEVSDVAVNAGEAVPEAGDAAEPETVLLDAEPATVTLTAEPETVLLAAEPETTAEPVTVLLDAEAEPEPETAAIETEPATVLFDGESETATIEAEPMTVLLEPEPEPETAAIGTEPATVLLDTEPETAVVEIEPMTVLLDAEAEAEPETAVIEAEPVTVLLAEETKAGAEPETAVVEIEPATEAIVPDSEPATAVLAAAPAASATTTEGDSAEVQGSPDAGGSGDGAPAVPPQGLALAKESGTDAGGRVEPVRQRQDQRAPADRRRADPEQILASYPWAYDPQTLREQVDEPDRLWDVADRLTDRLEFAERDNVRAGLLSLRAVVHRIVGELDDALADGREGLRHAEASGELRGTAVAQARLAHVLQWRGEFEEADRLYARADSPELPPRTRAEIRELAGRSAYEQGRYLEAVNHFERALDVRRGDDPDLVERIELALDAITRRSGVAGWGPYPRTRDEVLGLPDAPVPLLDDGAGLWGYAAAVEPRFVQAQPFSEGGAWVRRPESAAWELIDPRGELIIAAAHGYVGVTGFAEGLAWVTRQDQGGWFAIDMQNRMVVPAGGFEDARPFRRGLAVVRQGGVWGAIDRNGRIAVTPRYQGFATALHVGGTVDGFSDEGLAVFDAGDRFGVLDRAGRVVVEPVHAAVVIHPMAFLVRNAAGLWGALDRAGAPLVDMGHPARETVVEALPEESRPVL</sequence>
<dbReference type="Pfam" id="PF14903">
    <property type="entry name" value="WG_beta_rep"/>
    <property type="match status" value="1"/>
</dbReference>
<feature type="region of interest" description="Disordered" evidence="2">
    <location>
        <begin position="225"/>
        <end position="299"/>
    </location>
</feature>
<feature type="compositionally biased region" description="Low complexity" evidence="2">
    <location>
        <begin position="1"/>
        <end position="12"/>
    </location>
</feature>
<dbReference type="InterPro" id="IPR032774">
    <property type="entry name" value="WG_beta_rep"/>
</dbReference>
<proteinExistence type="predicted"/>
<feature type="compositionally biased region" description="Acidic residues" evidence="2">
    <location>
        <begin position="61"/>
        <end position="70"/>
    </location>
</feature>
<feature type="compositionally biased region" description="Low complexity" evidence="2">
    <location>
        <begin position="563"/>
        <end position="572"/>
    </location>
</feature>
<evidence type="ECO:0000313" key="4">
    <source>
        <dbReference type="Proteomes" id="UP001595867"/>
    </source>
</evidence>
<dbReference type="InterPro" id="IPR019734">
    <property type="entry name" value="TPR_rpt"/>
</dbReference>
<accession>A0ABV8IJM6</accession>
<gene>
    <name evidence="3" type="ORF">ACFO0C_04105</name>
</gene>
<feature type="compositionally biased region" description="Low complexity" evidence="2">
    <location>
        <begin position="276"/>
        <end position="290"/>
    </location>
</feature>
<feature type="region of interest" description="Disordered" evidence="2">
    <location>
        <begin position="1"/>
        <end position="71"/>
    </location>
</feature>
<evidence type="ECO:0000313" key="3">
    <source>
        <dbReference type="EMBL" id="MFC4064100.1"/>
    </source>
</evidence>
<keyword evidence="4" id="KW-1185">Reference proteome</keyword>
<comment type="caution">
    <text evidence="3">The sequence shown here is derived from an EMBL/GenBank/DDBJ whole genome shotgun (WGS) entry which is preliminary data.</text>
</comment>
<reference evidence="4" key="1">
    <citation type="journal article" date="2019" name="Int. J. Syst. Evol. Microbiol.">
        <title>The Global Catalogue of Microorganisms (GCM) 10K type strain sequencing project: providing services to taxonomists for standard genome sequencing and annotation.</title>
        <authorList>
            <consortium name="The Broad Institute Genomics Platform"/>
            <consortium name="The Broad Institute Genome Sequencing Center for Infectious Disease"/>
            <person name="Wu L."/>
            <person name="Ma J."/>
        </authorList>
    </citation>
    <scope>NUCLEOTIDE SEQUENCE [LARGE SCALE GENOMIC DNA]</scope>
    <source>
        <strain evidence="4">TBRC 5832</strain>
    </source>
</reference>
<evidence type="ECO:0000256" key="1">
    <source>
        <dbReference type="PROSITE-ProRule" id="PRU00339"/>
    </source>
</evidence>
<keyword evidence="1" id="KW-0802">TPR repeat</keyword>
<feature type="region of interest" description="Disordered" evidence="2">
    <location>
        <begin position="563"/>
        <end position="640"/>
    </location>
</feature>
<feature type="compositionally biased region" description="Polar residues" evidence="2">
    <location>
        <begin position="242"/>
        <end position="255"/>
    </location>
</feature>
<dbReference type="PROSITE" id="PS50005">
    <property type="entry name" value="TPR"/>
    <property type="match status" value="1"/>
</dbReference>
<dbReference type="SMART" id="SM00028">
    <property type="entry name" value="TPR"/>
    <property type="match status" value="2"/>
</dbReference>
<organism evidence="3 4">
    <name type="scientific">Actinoplanes subglobosus</name>
    <dbReference type="NCBI Taxonomy" id="1547892"/>
    <lineage>
        <taxon>Bacteria</taxon>
        <taxon>Bacillati</taxon>
        <taxon>Actinomycetota</taxon>
        <taxon>Actinomycetes</taxon>
        <taxon>Micromonosporales</taxon>
        <taxon>Micromonosporaceae</taxon>
        <taxon>Actinoplanes</taxon>
    </lineage>
</organism>
<feature type="compositionally biased region" description="Basic and acidic residues" evidence="2">
    <location>
        <begin position="615"/>
        <end position="634"/>
    </location>
</feature>
<dbReference type="Gene3D" id="1.25.40.10">
    <property type="entry name" value="Tetratricopeptide repeat domain"/>
    <property type="match status" value="1"/>
</dbReference>
<protein>
    <submittedName>
        <fullName evidence="3">WG repeat-containing protein</fullName>
    </submittedName>
</protein>
<name>A0ABV8IJM6_9ACTN</name>
<dbReference type="SUPFAM" id="SSF48452">
    <property type="entry name" value="TPR-like"/>
    <property type="match status" value="1"/>
</dbReference>
<dbReference type="EMBL" id="JBHSBL010000005">
    <property type="protein sequence ID" value="MFC4064100.1"/>
    <property type="molecule type" value="Genomic_DNA"/>
</dbReference>
<dbReference type="InterPro" id="IPR011990">
    <property type="entry name" value="TPR-like_helical_dom_sf"/>
</dbReference>